<keyword evidence="3" id="KW-1185">Reference proteome</keyword>
<dbReference type="PANTHER" id="PTHR40624:SF1">
    <property type="entry name" value="BIOSYNTHESIS MONOOXYGENASE, PUTATIVE (AFU_ORTHOLOGUE AFUA_1G12025)-RELATED"/>
    <property type="match status" value="1"/>
</dbReference>
<name>A0A9P4TUV0_9PEZI</name>
<feature type="domain" description="ABM" evidence="1">
    <location>
        <begin position="5"/>
        <end position="99"/>
    </location>
</feature>
<dbReference type="PROSITE" id="PS51725">
    <property type="entry name" value="ABM"/>
    <property type="match status" value="1"/>
</dbReference>
<accession>A0A9P4TUV0</accession>
<gene>
    <name evidence="2" type="ORF">EJ08DRAFT_689954</name>
</gene>
<dbReference type="Gene3D" id="3.30.70.100">
    <property type="match status" value="1"/>
</dbReference>
<dbReference type="Pfam" id="PF03992">
    <property type="entry name" value="ABM"/>
    <property type="match status" value="2"/>
</dbReference>
<dbReference type="InterPro" id="IPR007138">
    <property type="entry name" value="ABM_dom"/>
</dbReference>
<evidence type="ECO:0000259" key="1">
    <source>
        <dbReference type="PROSITE" id="PS51725"/>
    </source>
</evidence>
<proteinExistence type="predicted"/>
<dbReference type="InterPro" id="IPR011008">
    <property type="entry name" value="Dimeric_a/b-barrel"/>
</dbReference>
<dbReference type="AlphaFoldDB" id="A0A9P4TUV0"/>
<dbReference type="OrthoDB" id="4520428at2759"/>
<reference evidence="2" key="1">
    <citation type="journal article" date="2020" name="Stud. Mycol.">
        <title>101 Dothideomycetes genomes: a test case for predicting lifestyles and emergence of pathogens.</title>
        <authorList>
            <person name="Haridas S."/>
            <person name="Albert R."/>
            <person name="Binder M."/>
            <person name="Bloem J."/>
            <person name="Labutti K."/>
            <person name="Salamov A."/>
            <person name="Andreopoulos B."/>
            <person name="Baker S."/>
            <person name="Barry K."/>
            <person name="Bills G."/>
            <person name="Bluhm B."/>
            <person name="Cannon C."/>
            <person name="Castanera R."/>
            <person name="Culley D."/>
            <person name="Daum C."/>
            <person name="Ezra D."/>
            <person name="Gonzalez J."/>
            <person name="Henrissat B."/>
            <person name="Kuo A."/>
            <person name="Liang C."/>
            <person name="Lipzen A."/>
            <person name="Lutzoni F."/>
            <person name="Magnuson J."/>
            <person name="Mondo S."/>
            <person name="Nolan M."/>
            <person name="Ohm R."/>
            <person name="Pangilinan J."/>
            <person name="Park H.-J."/>
            <person name="Ramirez L."/>
            <person name="Alfaro M."/>
            <person name="Sun H."/>
            <person name="Tritt A."/>
            <person name="Yoshinaga Y."/>
            <person name="Zwiers L.-H."/>
            <person name="Turgeon B."/>
            <person name="Goodwin S."/>
            <person name="Spatafora J."/>
            <person name="Crous P."/>
            <person name="Grigoriev I."/>
        </authorList>
    </citation>
    <scope>NUCLEOTIDE SEQUENCE</scope>
    <source>
        <strain evidence="2">CBS 130266</strain>
    </source>
</reference>
<comment type="caution">
    <text evidence="2">The sequence shown here is derived from an EMBL/GenBank/DDBJ whole genome shotgun (WGS) entry which is preliminary data.</text>
</comment>
<protein>
    <recommendedName>
        <fullName evidence="1">ABM domain-containing protein</fullName>
    </recommendedName>
</protein>
<dbReference type="EMBL" id="MU007087">
    <property type="protein sequence ID" value="KAF2422866.1"/>
    <property type="molecule type" value="Genomic_DNA"/>
</dbReference>
<evidence type="ECO:0000313" key="2">
    <source>
        <dbReference type="EMBL" id="KAF2422866.1"/>
    </source>
</evidence>
<organism evidence="2 3">
    <name type="scientific">Tothia fuscella</name>
    <dbReference type="NCBI Taxonomy" id="1048955"/>
    <lineage>
        <taxon>Eukaryota</taxon>
        <taxon>Fungi</taxon>
        <taxon>Dikarya</taxon>
        <taxon>Ascomycota</taxon>
        <taxon>Pezizomycotina</taxon>
        <taxon>Dothideomycetes</taxon>
        <taxon>Pleosporomycetidae</taxon>
        <taxon>Venturiales</taxon>
        <taxon>Cylindrosympodiaceae</taxon>
        <taxon>Tothia</taxon>
    </lineage>
</organism>
<evidence type="ECO:0000313" key="3">
    <source>
        <dbReference type="Proteomes" id="UP000800235"/>
    </source>
</evidence>
<dbReference type="Proteomes" id="UP000800235">
    <property type="component" value="Unassembled WGS sequence"/>
</dbReference>
<dbReference type="SUPFAM" id="SSF54909">
    <property type="entry name" value="Dimeric alpha+beta barrel"/>
    <property type="match status" value="2"/>
</dbReference>
<dbReference type="PANTHER" id="PTHR40624">
    <property type="entry name" value="BIOSYNTHESIS MONOOXYGENASE, PUTATIVE (AFU_ORTHOLOGUE AFUA_1G12025)-RELATED"/>
    <property type="match status" value="1"/>
</dbReference>
<sequence length="228" mass="25582">MSGPFIVARLSTSSEEHREECIRRLTSASKYAQDKEPGVLKYACLVPRDQPDDQSVWAIEQYADKASFDSHMATPHVQDMISWMGTGSVLTEAPIIYQLESIPDLSFSRAQVTTHSDPYIIVGEIGYKPDQIPTSIPHWAAVVNTTKDDEPGALVYGIYKSVGDPNQLYSVEAYESKEFLWDVHVKSKAIEESVKNTKHLRTGLKHNFLKLEAGYLFKDGEKASQQQT</sequence>